<name>A0A1I4CJJ5_9GAMM</name>
<dbReference type="EMBL" id="FOSR01000007">
    <property type="protein sequence ID" value="SFK81075.1"/>
    <property type="molecule type" value="Genomic_DNA"/>
</dbReference>
<evidence type="ECO:0000313" key="3">
    <source>
        <dbReference type="Proteomes" id="UP000198725"/>
    </source>
</evidence>
<feature type="transmembrane region" description="Helical" evidence="1">
    <location>
        <begin position="308"/>
        <end position="332"/>
    </location>
</feature>
<feature type="transmembrane region" description="Helical" evidence="1">
    <location>
        <begin position="174"/>
        <end position="196"/>
    </location>
</feature>
<proteinExistence type="predicted"/>
<dbReference type="AlphaFoldDB" id="A0A1I4CJJ5"/>
<keyword evidence="1" id="KW-1133">Transmembrane helix</keyword>
<reference evidence="3" key="1">
    <citation type="submission" date="2016-10" db="EMBL/GenBank/DDBJ databases">
        <authorList>
            <person name="Varghese N."/>
            <person name="Submissions S."/>
        </authorList>
    </citation>
    <scope>NUCLEOTIDE SEQUENCE [LARGE SCALE GENOMIC DNA]</scope>
    <source>
        <strain evidence="3">MO64</strain>
    </source>
</reference>
<evidence type="ECO:0000313" key="2">
    <source>
        <dbReference type="EMBL" id="SFK81075.1"/>
    </source>
</evidence>
<protein>
    <recommendedName>
        <fullName evidence="4">Glycosyltransferase RgtA/B/C/D-like domain-containing protein</fullName>
    </recommendedName>
</protein>
<sequence>MPDRPRDGFAWERAARAATLGLLVLLVVYTAWYLLRYSDFSNDDLDNLVLMQHTGFWQFVLMPTDVHYVPLHRLLSWLVYHVDPMAFGVAVAVMLAFHVGTLVYLAASLRLLGLDKSGGLLVCGYAASGLVIYGLAWWAHAEHRVPYVFFDMCAIYHYLAWLKGGRSRHLWMAALAFVLAFGFYEKAVMIPLHMLVAGYLAGEQRFRERLLHHARPPLLLVVGSGIYVLVYLLLHPGSAQASLMPALRADLEFVKVLFAGASGIGVETARDVPAHGWSWQLATMLAAGLAMLLWGVGRRRGGWKVLPALLLVLMLDNLPIVMSNRIALFGLMSPHQYRFGYEELHLAVLFIGIWWARTAFVPTSATGRKVAWSAGFLAVLAFAGLNASDIRTSRHATWSNLWLMAESHAYLAHLRQGLAVIRNPRPVFENAAVPGYLSIFRGTPDLRTLLPLFVPSVRFDSAAQARYRVLQNGQIVHVQ</sequence>
<evidence type="ECO:0000256" key="1">
    <source>
        <dbReference type="SAM" id="Phobius"/>
    </source>
</evidence>
<organism evidence="2 3">
    <name type="scientific">Rhodanobacter glycinis</name>
    <dbReference type="NCBI Taxonomy" id="582702"/>
    <lineage>
        <taxon>Bacteria</taxon>
        <taxon>Pseudomonadati</taxon>
        <taxon>Pseudomonadota</taxon>
        <taxon>Gammaproteobacteria</taxon>
        <taxon>Lysobacterales</taxon>
        <taxon>Rhodanobacteraceae</taxon>
        <taxon>Rhodanobacter</taxon>
    </lineage>
</organism>
<feature type="transmembrane region" description="Helical" evidence="1">
    <location>
        <begin position="370"/>
        <end position="387"/>
    </location>
</feature>
<feature type="transmembrane region" description="Helical" evidence="1">
    <location>
        <begin position="119"/>
        <end position="139"/>
    </location>
</feature>
<feature type="transmembrane region" description="Helical" evidence="1">
    <location>
        <begin position="85"/>
        <end position="107"/>
    </location>
</feature>
<feature type="transmembrane region" description="Helical" evidence="1">
    <location>
        <begin position="14"/>
        <end position="35"/>
    </location>
</feature>
<gene>
    <name evidence="2" type="ORF">SAMN05192579_10725</name>
</gene>
<feature type="transmembrane region" description="Helical" evidence="1">
    <location>
        <begin position="277"/>
        <end position="296"/>
    </location>
</feature>
<dbReference type="RefSeq" id="WP_092703393.1">
    <property type="nucleotide sequence ID" value="NZ_FOSR01000007.1"/>
</dbReference>
<feature type="transmembrane region" description="Helical" evidence="1">
    <location>
        <begin position="216"/>
        <end position="234"/>
    </location>
</feature>
<keyword evidence="1" id="KW-0812">Transmembrane</keyword>
<evidence type="ECO:0008006" key="4">
    <source>
        <dbReference type="Google" id="ProtNLM"/>
    </source>
</evidence>
<dbReference type="Proteomes" id="UP000198725">
    <property type="component" value="Unassembled WGS sequence"/>
</dbReference>
<keyword evidence="1" id="KW-0472">Membrane</keyword>
<accession>A0A1I4CJJ5</accession>
<keyword evidence="3" id="KW-1185">Reference proteome</keyword>